<organism evidence="2 3">
    <name type="scientific">Candidula unifasciata</name>
    <dbReference type="NCBI Taxonomy" id="100452"/>
    <lineage>
        <taxon>Eukaryota</taxon>
        <taxon>Metazoa</taxon>
        <taxon>Spiralia</taxon>
        <taxon>Lophotrochozoa</taxon>
        <taxon>Mollusca</taxon>
        <taxon>Gastropoda</taxon>
        <taxon>Heterobranchia</taxon>
        <taxon>Euthyneura</taxon>
        <taxon>Panpulmonata</taxon>
        <taxon>Eupulmonata</taxon>
        <taxon>Stylommatophora</taxon>
        <taxon>Helicina</taxon>
        <taxon>Helicoidea</taxon>
        <taxon>Geomitridae</taxon>
        <taxon>Candidula</taxon>
    </lineage>
</organism>
<keyword evidence="1" id="KW-0812">Transmembrane</keyword>
<dbReference type="EMBL" id="CAJHNH020001452">
    <property type="protein sequence ID" value="CAG5123152.1"/>
    <property type="molecule type" value="Genomic_DNA"/>
</dbReference>
<dbReference type="AlphaFoldDB" id="A0A8S3Z7K3"/>
<gene>
    <name evidence="2" type="ORF">CUNI_LOCUS8710</name>
</gene>
<evidence type="ECO:0000256" key="1">
    <source>
        <dbReference type="SAM" id="Phobius"/>
    </source>
</evidence>
<evidence type="ECO:0000313" key="3">
    <source>
        <dbReference type="Proteomes" id="UP000678393"/>
    </source>
</evidence>
<keyword evidence="1" id="KW-1133">Transmembrane helix</keyword>
<accession>A0A8S3Z7K3</accession>
<evidence type="ECO:0000313" key="2">
    <source>
        <dbReference type="EMBL" id="CAG5123152.1"/>
    </source>
</evidence>
<name>A0A8S3Z7K3_9EUPU</name>
<keyword evidence="1" id="KW-0472">Membrane</keyword>
<dbReference type="Proteomes" id="UP000678393">
    <property type="component" value="Unassembled WGS sequence"/>
</dbReference>
<sequence>MGRNTSYDEPTGEATSVHTVTELPTSTPASYVEDSVLIMSLDTEDAKESIINLYKNNSKIISDLPQYMGAPYTPLTAPELDLVNVEGYNLTNGGHVLYLYSSRTDELAWLIPAVFIGTVIFFIIVYVSFYGVKNLEVKVMMCYFILRGCCRQDRGQSSNEEMEALTSNMALAPLELSAYQTTRSPRETDNFIL</sequence>
<proteinExistence type="predicted"/>
<comment type="caution">
    <text evidence="2">The sequence shown here is derived from an EMBL/GenBank/DDBJ whole genome shotgun (WGS) entry which is preliminary data.</text>
</comment>
<reference evidence="2" key="1">
    <citation type="submission" date="2021-04" db="EMBL/GenBank/DDBJ databases">
        <authorList>
            <consortium name="Molecular Ecology Group"/>
        </authorList>
    </citation>
    <scope>NUCLEOTIDE SEQUENCE</scope>
</reference>
<feature type="transmembrane region" description="Helical" evidence="1">
    <location>
        <begin position="107"/>
        <end position="132"/>
    </location>
</feature>
<keyword evidence="3" id="KW-1185">Reference proteome</keyword>
<protein>
    <submittedName>
        <fullName evidence="2">Uncharacterized protein</fullName>
    </submittedName>
</protein>